<keyword evidence="1" id="KW-0732">Signal</keyword>
<dbReference type="Pfam" id="PF13645">
    <property type="entry name" value="YkuD_2"/>
    <property type="match status" value="1"/>
</dbReference>
<keyword evidence="3" id="KW-1185">Reference proteome</keyword>
<feature type="chain" id="PRO_5024290271" evidence="1">
    <location>
        <begin position="24"/>
        <end position="269"/>
    </location>
</feature>
<dbReference type="OrthoDB" id="9815195at2"/>
<accession>A0A5P2G3E7</accession>
<dbReference type="Proteomes" id="UP000292424">
    <property type="component" value="Chromosome"/>
</dbReference>
<evidence type="ECO:0000256" key="1">
    <source>
        <dbReference type="SAM" id="SignalP"/>
    </source>
</evidence>
<dbReference type="KEGG" id="arac:E0W69_017415"/>
<reference evidence="2 3" key="1">
    <citation type="submission" date="2019-09" db="EMBL/GenBank/DDBJ databases">
        <title>Complete genome sequence of Arachidicoccus sp. B3-10 isolated from apple orchard soil.</title>
        <authorList>
            <person name="Kim H.S."/>
            <person name="Han K.-I."/>
            <person name="Suh M.K."/>
            <person name="Lee K.C."/>
            <person name="Eom M.K."/>
            <person name="Kim J.-S."/>
            <person name="Kang S.W."/>
            <person name="Sin Y."/>
            <person name="Lee J.-S."/>
        </authorList>
    </citation>
    <scope>NUCLEOTIDE SEQUENCE [LARGE SCALE GENOMIC DNA]</scope>
    <source>
        <strain evidence="2 3">B3-10</strain>
    </source>
</reference>
<dbReference type="EMBL" id="CP044016">
    <property type="protein sequence ID" value="QES90354.1"/>
    <property type="molecule type" value="Genomic_DNA"/>
</dbReference>
<proteinExistence type="predicted"/>
<gene>
    <name evidence="2" type="ORF">E0W69_017415</name>
</gene>
<name>A0A5P2G3E7_9BACT</name>
<dbReference type="InterPro" id="IPR032676">
    <property type="entry name" value="YkuD_2"/>
</dbReference>
<dbReference type="AlphaFoldDB" id="A0A5P2G3E7"/>
<feature type="signal peptide" evidence="1">
    <location>
        <begin position="1"/>
        <end position="23"/>
    </location>
</feature>
<dbReference type="PANTHER" id="PTHR38477">
    <property type="entry name" value="HYPOTHETICAL EXPORTED PROTEIN"/>
    <property type="match status" value="1"/>
</dbReference>
<evidence type="ECO:0000313" key="2">
    <source>
        <dbReference type="EMBL" id="QES90354.1"/>
    </source>
</evidence>
<organism evidence="2 3">
    <name type="scientific">Rhizosphaericola mali</name>
    <dbReference type="NCBI Taxonomy" id="2545455"/>
    <lineage>
        <taxon>Bacteria</taxon>
        <taxon>Pseudomonadati</taxon>
        <taxon>Bacteroidota</taxon>
        <taxon>Chitinophagia</taxon>
        <taxon>Chitinophagales</taxon>
        <taxon>Chitinophagaceae</taxon>
        <taxon>Rhizosphaericola</taxon>
    </lineage>
</organism>
<sequence length="269" mass="29677">MKKYLLGLLVFSASVVSFKNASAKSELPGGSTFKSLLPQKLGNNASNRQVDSIYQKMHLQAFGLKKDIFYNAFKGFEYLKSRGMLDKDNILTIADYSQSSHNRRFYVIDFEKGELVFNTYVSHGKNSGSEYANSFSNSDNSNKSSCGFLVTGEPYSGRAGRSLHLKGVEPGINDHVYRRSIVLHGSYYVNSERADEGTMMGRSLGCPAVPYGEQFAIINYIKGGSCMFIATEDTKYLATSKILNSAFESGDSKTLLAEKENGKESKGLL</sequence>
<dbReference type="PANTHER" id="PTHR38477:SF1">
    <property type="entry name" value="MUREIN L,D-TRANSPEPTIDASE CATALYTIC DOMAIN FAMILY PROTEIN"/>
    <property type="match status" value="1"/>
</dbReference>
<dbReference type="RefSeq" id="WP_131331336.1">
    <property type="nucleotide sequence ID" value="NZ_CP044016.1"/>
</dbReference>
<evidence type="ECO:0000313" key="3">
    <source>
        <dbReference type="Proteomes" id="UP000292424"/>
    </source>
</evidence>
<protein>
    <submittedName>
        <fullName evidence="2">Murein L,D-transpeptidase catalytic domain family protein</fullName>
    </submittedName>
</protein>